<dbReference type="Gene3D" id="3.90.220.20">
    <property type="entry name" value="DNA methylase specificity domains"/>
    <property type="match status" value="2"/>
</dbReference>
<dbReference type="InterPro" id="IPR044946">
    <property type="entry name" value="Restrct_endonuc_typeI_TRD_sf"/>
</dbReference>
<comment type="similarity">
    <text evidence="1">Belongs to the type-I restriction system S methylase family.</text>
</comment>
<keyword evidence="2" id="KW-0680">Restriction system</keyword>
<evidence type="ECO:0000313" key="6">
    <source>
        <dbReference type="Proteomes" id="UP000070224"/>
    </source>
</evidence>
<evidence type="ECO:0000256" key="1">
    <source>
        <dbReference type="ARBA" id="ARBA00010923"/>
    </source>
</evidence>
<dbReference type="Proteomes" id="UP000070224">
    <property type="component" value="Unassembled WGS sequence"/>
</dbReference>
<name>A0A134B332_9PORP</name>
<dbReference type="Pfam" id="PF01420">
    <property type="entry name" value="Methylase_S"/>
    <property type="match status" value="2"/>
</dbReference>
<gene>
    <name evidence="5" type="ORF">HMPREF3185_01747</name>
</gene>
<evidence type="ECO:0000256" key="2">
    <source>
        <dbReference type="ARBA" id="ARBA00022747"/>
    </source>
</evidence>
<protein>
    <recommendedName>
        <fullName evidence="4">Type I restriction modification DNA specificity domain-containing protein</fullName>
    </recommendedName>
</protein>
<evidence type="ECO:0000313" key="5">
    <source>
        <dbReference type="EMBL" id="KXB74346.1"/>
    </source>
</evidence>
<dbReference type="RefSeq" id="WP_082713199.1">
    <property type="nucleotide sequence ID" value="NZ_KQ960462.1"/>
</dbReference>
<dbReference type="STRING" id="322095.HMPREF3185_01747"/>
<evidence type="ECO:0000256" key="3">
    <source>
        <dbReference type="ARBA" id="ARBA00023125"/>
    </source>
</evidence>
<dbReference type="OrthoDB" id="1100212at2"/>
<dbReference type="GO" id="GO:0003677">
    <property type="term" value="F:DNA binding"/>
    <property type="evidence" value="ECO:0007669"/>
    <property type="project" value="UniProtKB-KW"/>
</dbReference>
<dbReference type="EMBL" id="LSDK01000124">
    <property type="protein sequence ID" value="KXB74346.1"/>
    <property type="molecule type" value="Genomic_DNA"/>
</dbReference>
<keyword evidence="3" id="KW-0238">DNA-binding</keyword>
<dbReference type="AlphaFoldDB" id="A0A134B332"/>
<reference evidence="6" key="1">
    <citation type="submission" date="2016-01" db="EMBL/GenBank/DDBJ databases">
        <authorList>
            <person name="Mitreva M."/>
            <person name="Pepin K.H."/>
            <person name="Mihindukulasuriya K.A."/>
            <person name="Fulton R."/>
            <person name="Fronick C."/>
            <person name="O'Laughlin M."/>
            <person name="Miner T."/>
            <person name="Herter B."/>
            <person name="Rosa B.A."/>
            <person name="Cordes M."/>
            <person name="Tomlinson C."/>
            <person name="Wollam A."/>
            <person name="Palsikar V.B."/>
            <person name="Mardis E.R."/>
            <person name="Wilson R.K."/>
        </authorList>
    </citation>
    <scope>NUCLEOTIDE SEQUENCE [LARGE SCALE GENOMIC DNA]</scope>
    <source>
        <strain evidence="6">KA00683</strain>
    </source>
</reference>
<sequence>MLESVEWGEYRLGNLFGEATRGKRLKSADRVQGDLPFVTAGEADTGVSAFIGNKVDVFAANTITIDMFGSAKYRDYQYGADDHVAVVHTENLPKHAVCFIASAIHKVANAGEFHYGRNFYAKDAKDLMVSLPSSRTGEPDYEFMEKFIAELKALRIAELKAYLTTTGLKDYTLTTEEEQIIKDFEIGNVEWGEFDVTKVFEVCNAGNILANEIVEGSGSTPYLCASRENNAVSSYISYREELITEGNCIFIGGKTFVVTYQECDFFSNDSHNLTLRLYDSEHRTKLKQLYLATCVTKSLGHKYSWGDSVSNRKIQKDKILLPCIHGQVDFSKMETFISAIQKLVIKDIVLYSEKECAATRRAIQ</sequence>
<feature type="domain" description="Type I restriction modification DNA specificity" evidence="4">
    <location>
        <begin position="5"/>
        <end position="160"/>
    </location>
</feature>
<dbReference type="GO" id="GO:0009307">
    <property type="term" value="P:DNA restriction-modification system"/>
    <property type="evidence" value="ECO:0007669"/>
    <property type="project" value="UniProtKB-KW"/>
</dbReference>
<proteinExistence type="inferred from homology"/>
<feature type="domain" description="Type I restriction modification DNA specificity" evidence="4">
    <location>
        <begin position="188"/>
        <end position="342"/>
    </location>
</feature>
<comment type="caution">
    <text evidence="5">The sequence shown here is derived from an EMBL/GenBank/DDBJ whole genome shotgun (WGS) entry which is preliminary data.</text>
</comment>
<dbReference type="SUPFAM" id="SSF116734">
    <property type="entry name" value="DNA methylase specificity domain"/>
    <property type="match status" value="1"/>
</dbReference>
<accession>A0A134B332</accession>
<organism evidence="5 6">
    <name type="scientific">Porphyromonas somerae</name>
    <dbReference type="NCBI Taxonomy" id="322095"/>
    <lineage>
        <taxon>Bacteria</taxon>
        <taxon>Pseudomonadati</taxon>
        <taxon>Bacteroidota</taxon>
        <taxon>Bacteroidia</taxon>
        <taxon>Bacteroidales</taxon>
        <taxon>Porphyromonadaceae</taxon>
        <taxon>Porphyromonas</taxon>
    </lineage>
</organism>
<keyword evidence="6" id="KW-1185">Reference proteome</keyword>
<dbReference type="InterPro" id="IPR000055">
    <property type="entry name" value="Restrct_endonuc_typeI_TRD"/>
</dbReference>
<dbReference type="PATRIC" id="fig|322095.3.peg.1722"/>
<evidence type="ECO:0000259" key="4">
    <source>
        <dbReference type="Pfam" id="PF01420"/>
    </source>
</evidence>